<gene>
    <name evidence="4" type="primary">amaB-1</name>
    <name evidence="4" type="ORF">GCM10007977_042920</name>
</gene>
<dbReference type="PIRSF" id="PIRSF001235">
    <property type="entry name" value="Amidase_carbamoylase"/>
    <property type="match status" value="1"/>
</dbReference>
<dbReference type="GO" id="GO:0046872">
    <property type="term" value="F:metal ion binding"/>
    <property type="evidence" value="ECO:0007669"/>
    <property type="project" value="UniProtKB-KW"/>
</dbReference>
<feature type="binding site" evidence="3">
    <location>
        <position position="390"/>
    </location>
    <ligand>
        <name>Zn(2+)</name>
        <dbReference type="ChEBI" id="CHEBI:29105"/>
        <label>2</label>
    </ligand>
</feature>
<keyword evidence="2 4" id="KW-0378">Hydrolase</keyword>
<comment type="cofactor">
    <cofactor evidence="3">
        <name>Zn(2+)</name>
        <dbReference type="ChEBI" id="CHEBI:29105"/>
    </cofactor>
    <text evidence="3">Binds 2 Zn(2+) ions per subunit.</text>
</comment>
<feature type="binding site" evidence="3">
    <location>
        <position position="102"/>
    </location>
    <ligand>
        <name>Zn(2+)</name>
        <dbReference type="ChEBI" id="CHEBI:29105"/>
        <label>2</label>
    </ligand>
</feature>
<accession>A0A917TTI1</accession>
<protein>
    <submittedName>
        <fullName evidence="4">Zn-dependent hydrolase</fullName>
    </submittedName>
</protein>
<dbReference type="SUPFAM" id="SSF53187">
    <property type="entry name" value="Zn-dependent exopeptidases"/>
    <property type="match status" value="1"/>
</dbReference>
<keyword evidence="3" id="KW-0862">Zinc</keyword>
<evidence type="ECO:0000313" key="4">
    <source>
        <dbReference type="EMBL" id="GGM36868.1"/>
    </source>
</evidence>
<organism evidence="4 5">
    <name type="scientific">Dactylosporangium sucinum</name>
    <dbReference type="NCBI Taxonomy" id="1424081"/>
    <lineage>
        <taxon>Bacteria</taxon>
        <taxon>Bacillati</taxon>
        <taxon>Actinomycetota</taxon>
        <taxon>Actinomycetes</taxon>
        <taxon>Micromonosporales</taxon>
        <taxon>Micromonosporaceae</taxon>
        <taxon>Dactylosporangium</taxon>
    </lineage>
</organism>
<sequence>MTSLDSSPTSVDRVNADRLWSRLMTMAEVAATPNGGNNRQALSDDDAAGRALFLKWTTDAGCSHEMDEIGNLFVRRPGRDPAKPAVLIGSHLDTQPTGGRFDGIYGVLGGLEVIERLNDLNVVTEAPIDLVVWANEEGSRFPYSMMGSAVWAGKLPPAQALALTDVHGVAVGDELNRLGWAGTRPARPMPTAAAFELHIEQGPILESEGLQIGVVTGVQGFRWFTIELGGFPAHAGPTPMLGRRDPARAIARIVERVYAMVESYAPWGRGTFAQFGSEPVSPNTIPERLWCTLDLRHPELESLEQMDHAVRDIVAAEADALGVTSSIAVDNDSPPVAFDAGCIAAVEAATADLGFSRQRIVSGAGHDSCYVALRVPTSMIFVPCAGGLSHNEAESITKEQAEHGASVLLGAVRRMAAG</sequence>
<dbReference type="GO" id="GO:0016813">
    <property type="term" value="F:hydrolase activity, acting on carbon-nitrogen (but not peptide) bonds, in linear amidines"/>
    <property type="evidence" value="ECO:0007669"/>
    <property type="project" value="InterPro"/>
</dbReference>
<keyword evidence="3" id="KW-0479">Metal-binding</keyword>
<dbReference type="InterPro" id="IPR010158">
    <property type="entry name" value="Amidase_Cbmase"/>
</dbReference>
<dbReference type="Pfam" id="PF01546">
    <property type="entry name" value="Peptidase_M20"/>
    <property type="match status" value="1"/>
</dbReference>
<evidence type="ECO:0000256" key="2">
    <source>
        <dbReference type="ARBA" id="ARBA00022801"/>
    </source>
</evidence>
<dbReference type="Proteomes" id="UP000642070">
    <property type="component" value="Unassembled WGS sequence"/>
</dbReference>
<dbReference type="AlphaFoldDB" id="A0A917TTI1"/>
<evidence type="ECO:0000313" key="5">
    <source>
        <dbReference type="Proteomes" id="UP000642070"/>
    </source>
</evidence>
<dbReference type="InterPro" id="IPR036264">
    <property type="entry name" value="Bact_exopeptidase_dim_dom"/>
</dbReference>
<dbReference type="PANTHER" id="PTHR32494:SF5">
    <property type="entry name" value="ALLANTOATE AMIDOHYDROLASE"/>
    <property type="match status" value="1"/>
</dbReference>
<comment type="similarity">
    <text evidence="1">Belongs to the peptidase M20 family.</text>
</comment>
<dbReference type="CDD" id="cd03884">
    <property type="entry name" value="M20_bAS"/>
    <property type="match status" value="1"/>
</dbReference>
<evidence type="ECO:0000256" key="3">
    <source>
        <dbReference type="PIRSR" id="PIRSR001235-1"/>
    </source>
</evidence>
<keyword evidence="5" id="KW-1185">Reference proteome</keyword>
<comment type="caution">
    <text evidence="4">The sequence shown here is derived from an EMBL/GenBank/DDBJ whole genome shotgun (WGS) entry which is preliminary data.</text>
</comment>
<dbReference type="NCBIfam" id="NF006769">
    <property type="entry name" value="PRK09290.1-3"/>
    <property type="match status" value="1"/>
</dbReference>
<dbReference type="RefSeq" id="WP_190251681.1">
    <property type="nucleotide sequence ID" value="NZ_BMPI01000020.1"/>
</dbReference>
<evidence type="ECO:0000256" key="1">
    <source>
        <dbReference type="ARBA" id="ARBA00006153"/>
    </source>
</evidence>
<dbReference type="Gene3D" id="3.40.630.10">
    <property type="entry name" value="Zn peptidases"/>
    <property type="match status" value="1"/>
</dbReference>
<reference evidence="4" key="1">
    <citation type="journal article" date="2014" name="Int. J. Syst. Evol. Microbiol.">
        <title>Complete genome sequence of Corynebacterium casei LMG S-19264T (=DSM 44701T), isolated from a smear-ripened cheese.</title>
        <authorList>
            <consortium name="US DOE Joint Genome Institute (JGI-PGF)"/>
            <person name="Walter F."/>
            <person name="Albersmeier A."/>
            <person name="Kalinowski J."/>
            <person name="Ruckert C."/>
        </authorList>
    </citation>
    <scope>NUCLEOTIDE SEQUENCE</scope>
    <source>
        <strain evidence="4">JCM 19831</strain>
    </source>
</reference>
<dbReference type="NCBIfam" id="TIGR01879">
    <property type="entry name" value="hydantase"/>
    <property type="match status" value="1"/>
</dbReference>
<dbReference type="Gene3D" id="3.30.70.360">
    <property type="match status" value="1"/>
</dbReference>
<reference evidence="4" key="2">
    <citation type="submission" date="2020-09" db="EMBL/GenBank/DDBJ databases">
        <authorList>
            <person name="Sun Q."/>
            <person name="Ohkuma M."/>
        </authorList>
    </citation>
    <scope>NUCLEOTIDE SEQUENCE</scope>
    <source>
        <strain evidence="4">JCM 19831</strain>
    </source>
</reference>
<dbReference type="SUPFAM" id="SSF55031">
    <property type="entry name" value="Bacterial exopeptidase dimerisation domain"/>
    <property type="match status" value="1"/>
</dbReference>
<feature type="binding site" evidence="3">
    <location>
        <position position="102"/>
    </location>
    <ligand>
        <name>Zn(2+)</name>
        <dbReference type="ChEBI" id="CHEBI:29105"/>
        <label>1</label>
    </ligand>
</feature>
<feature type="binding site" evidence="3">
    <location>
        <position position="198"/>
    </location>
    <ligand>
        <name>Zn(2+)</name>
        <dbReference type="ChEBI" id="CHEBI:29105"/>
        <label>1</label>
    </ligand>
</feature>
<dbReference type="EMBL" id="BMPI01000020">
    <property type="protein sequence ID" value="GGM36868.1"/>
    <property type="molecule type" value="Genomic_DNA"/>
</dbReference>
<dbReference type="PANTHER" id="PTHR32494">
    <property type="entry name" value="ALLANTOATE DEIMINASE-RELATED"/>
    <property type="match status" value="1"/>
</dbReference>
<dbReference type="InterPro" id="IPR002933">
    <property type="entry name" value="Peptidase_M20"/>
</dbReference>
<name>A0A917TTI1_9ACTN</name>
<proteinExistence type="inferred from homology"/>
<feature type="binding site" evidence="3">
    <location>
        <position position="91"/>
    </location>
    <ligand>
        <name>Zn(2+)</name>
        <dbReference type="ChEBI" id="CHEBI:29105"/>
        <label>1</label>
    </ligand>
</feature>
<feature type="binding site" evidence="3">
    <location>
        <position position="137"/>
    </location>
    <ligand>
        <name>Zn(2+)</name>
        <dbReference type="ChEBI" id="CHEBI:29105"/>
        <label>2</label>
    </ligand>
</feature>